<keyword evidence="6 7" id="KW-0472">Membrane</keyword>
<evidence type="ECO:0000313" key="9">
    <source>
        <dbReference type="Proteomes" id="UP001597205"/>
    </source>
</evidence>
<gene>
    <name evidence="8" type="ORF">ACFQ2C_07065</name>
</gene>
<dbReference type="Pfam" id="PF07681">
    <property type="entry name" value="DoxX"/>
    <property type="match status" value="1"/>
</dbReference>
<dbReference type="InterPro" id="IPR032808">
    <property type="entry name" value="DoxX"/>
</dbReference>
<evidence type="ECO:0000256" key="1">
    <source>
        <dbReference type="ARBA" id="ARBA00004651"/>
    </source>
</evidence>
<dbReference type="PANTHER" id="PTHR33452:SF1">
    <property type="entry name" value="INNER MEMBRANE PROTEIN YPHA-RELATED"/>
    <property type="match status" value="1"/>
</dbReference>
<dbReference type="EMBL" id="JBHTKY010000007">
    <property type="protein sequence ID" value="MFD1165359.1"/>
    <property type="molecule type" value="Genomic_DNA"/>
</dbReference>
<keyword evidence="3" id="KW-1003">Cell membrane</keyword>
<evidence type="ECO:0000256" key="2">
    <source>
        <dbReference type="ARBA" id="ARBA00006679"/>
    </source>
</evidence>
<comment type="similarity">
    <text evidence="2">Belongs to the DoxX family.</text>
</comment>
<dbReference type="RefSeq" id="WP_099372954.1">
    <property type="nucleotide sequence ID" value="NZ_JALXMZ010000002.1"/>
</dbReference>
<evidence type="ECO:0000313" key="8">
    <source>
        <dbReference type="EMBL" id="MFD1165359.1"/>
    </source>
</evidence>
<protein>
    <submittedName>
        <fullName evidence="8">DoxX family protein</fullName>
    </submittedName>
</protein>
<keyword evidence="9" id="KW-1185">Reference proteome</keyword>
<evidence type="ECO:0000256" key="7">
    <source>
        <dbReference type="SAM" id="Phobius"/>
    </source>
</evidence>
<name>A0ABW3RK31_9SPHI</name>
<feature type="transmembrane region" description="Helical" evidence="7">
    <location>
        <begin position="46"/>
        <end position="68"/>
    </location>
</feature>
<comment type="caution">
    <text evidence="8">The sequence shown here is derived from an EMBL/GenBank/DDBJ whole genome shotgun (WGS) entry which is preliminary data.</text>
</comment>
<proteinExistence type="inferred from homology"/>
<sequence length="128" mass="14145">MMGNIALGLLILRIFIGGRAIYGVIDNVINWEKMQEFAGFLGAHKFPYPIVSAILSVAVQLFCGFFLLVGWQTKWAAMIMFINFLIAIFMVHLPNGDSIEATTPALAMLFISATLFFTGSGKYSIDKD</sequence>
<evidence type="ECO:0000256" key="4">
    <source>
        <dbReference type="ARBA" id="ARBA00022692"/>
    </source>
</evidence>
<organism evidence="8 9">
    <name type="scientific">Sphingobacterium daejeonense</name>
    <dbReference type="NCBI Taxonomy" id="371142"/>
    <lineage>
        <taxon>Bacteria</taxon>
        <taxon>Pseudomonadati</taxon>
        <taxon>Bacteroidota</taxon>
        <taxon>Sphingobacteriia</taxon>
        <taxon>Sphingobacteriales</taxon>
        <taxon>Sphingobacteriaceae</taxon>
        <taxon>Sphingobacterium</taxon>
    </lineage>
</organism>
<keyword evidence="5 7" id="KW-1133">Transmembrane helix</keyword>
<reference evidence="9" key="1">
    <citation type="journal article" date="2019" name="Int. J. Syst. Evol. Microbiol.">
        <title>The Global Catalogue of Microorganisms (GCM) 10K type strain sequencing project: providing services to taxonomists for standard genome sequencing and annotation.</title>
        <authorList>
            <consortium name="The Broad Institute Genomics Platform"/>
            <consortium name="The Broad Institute Genome Sequencing Center for Infectious Disease"/>
            <person name="Wu L."/>
            <person name="Ma J."/>
        </authorList>
    </citation>
    <scope>NUCLEOTIDE SEQUENCE [LARGE SCALE GENOMIC DNA]</scope>
    <source>
        <strain evidence="9">CCUG 52468</strain>
    </source>
</reference>
<evidence type="ECO:0000256" key="5">
    <source>
        <dbReference type="ARBA" id="ARBA00022989"/>
    </source>
</evidence>
<accession>A0ABW3RK31</accession>
<dbReference type="PANTHER" id="PTHR33452">
    <property type="entry name" value="OXIDOREDUCTASE CATD-RELATED"/>
    <property type="match status" value="1"/>
</dbReference>
<comment type="subcellular location">
    <subcellularLocation>
        <location evidence="1">Cell membrane</location>
        <topology evidence="1">Multi-pass membrane protein</topology>
    </subcellularLocation>
</comment>
<evidence type="ECO:0000256" key="6">
    <source>
        <dbReference type="ARBA" id="ARBA00023136"/>
    </source>
</evidence>
<feature type="transmembrane region" description="Helical" evidence="7">
    <location>
        <begin position="105"/>
        <end position="125"/>
    </location>
</feature>
<dbReference type="InterPro" id="IPR051907">
    <property type="entry name" value="DoxX-like_oxidoreductase"/>
</dbReference>
<evidence type="ECO:0000256" key="3">
    <source>
        <dbReference type="ARBA" id="ARBA00022475"/>
    </source>
</evidence>
<keyword evidence="4 7" id="KW-0812">Transmembrane</keyword>
<feature type="transmembrane region" description="Helical" evidence="7">
    <location>
        <begin position="75"/>
        <end position="93"/>
    </location>
</feature>
<dbReference type="Proteomes" id="UP001597205">
    <property type="component" value="Unassembled WGS sequence"/>
</dbReference>